<accession>A0ABD1X8K9</accession>
<proteinExistence type="predicted"/>
<dbReference type="SUPFAM" id="SSF56112">
    <property type="entry name" value="Protein kinase-like (PK-like)"/>
    <property type="match status" value="1"/>
</dbReference>
<feature type="compositionally biased region" description="Polar residues" evidence="1">
    <location>
        <begin position="360"/>
        <end position="371"/>
    </location>
</feature>
<keyword evidence="4" id="KW-0418">Kinase</keyword>
<dbReference type="InterPro" id="IPR004147">
    <property type="entry name" value="ABC1_dom"/>
</dbReference>
<dbReference type="Pfam" id="PF03109">
    <property type="entry name" value="ABC1"/>
    <property type="match status" value="1"/>
</dbReference>
<evidence type="ECO:0000256" key="1">
    <source>
        <dbReference type="SAM" id="MobiDB-lite"/>
    </source>
</evidence>
<keyword evidence="2" id="KW-0472">Membrane</keyword>
<dbReference type="PANTHER" id="PTHR43173:SF22">
    <property type="entry name" value="OS07G0227800 PROTEIN"/>
    <property type="match status" value="1"/>
</dbReference>
<dbReference type="EMBL" id="JBFOLJ010000001">
    <property type="protein sequence ID" value="KAL2558314.1"/>
    <property type="molecule type" value="Genomic_DNA"/>
</dbReference>
<dbReference type="GO" id="GO:0016301">
    <property type="term" value="F:kinase activity"/>
    <property type="evidence" value="ECO:0007669"/>
    <property type="project" value="UniProtKB-KW"/>
</dbReference>
<dbReference type="PANTHER" id="PTHR43173">
    <property type="entry name" value="ABC1 FAMILY PROTEIN"/>
    <property type="match status" value="1"/>
</dbReference>
<dbReference type="CDD" id="cd05121">
    <property type="entry name" value="ABC1_ADCK3-like"/>
    <property type="match status" value="1"/>
</dbReference>
<gene>
    <name evidence="4" type="ORF">Fot_03053</name>
</gene>
<keyword evidence="5" id="KW-1185">Reference proteome</keyword>
<evidence type="ECO:0000259" key="3">
    <source>
        <dbReference type="Pfam" id="PF03109"/>
    </source>
</evidence>
<keyword evidence="2" id="KW-1133">Transmembrane helix</keyword>
<reference evidence="5" key="1">
    <citation type="submission" date="2024-07" db="EMBL/GenBank/DDBJ databases">
        <title>Two chromosome-level genome assemblies of Korean endemic species Abeliophyllum distichum and Forsythia ovata (Oleaceae).</title>
        <authorList>
            <person name="Jang H."/>
        </authorList>
    </citation>
    <scope>NUCLEOTIDE SEQUENCE [LARGE SCALE GENOMIC DNA]</scope>
</reference>
<feature type="region of interest" description="Disordered" evidence="1">
    <location>
        <begin position="344"/>
        <end position="371"/>
    </location>
</feature>
<feature type="transmembrane region" description="Helical" evidence="2">
    <location>
        <begin position="215"/>
        <end position="234"/>
    </location>
</feature>
<name>A0ABD1X8K9_9LAMI</name>
<sequence>MFGCLKFIASAPTLFPPEYIQEFQYCFDQAPAVLFQEIQAILREELGRPIDTVFEYVDPKPIASASVAQVHGARIRGTQEYVVIKVLKLGIEDILVADLNFVYIVAHILEFLSPELSRASLVAIVRDIRESMLEEVDFIKEAANVEAFRTYLEAMGLTRQATAPKVYQQYSSKRVLTMGRLYGVPLTDLNFINSLVPSPEASLVACLPVKAFTQMYMRVICGYYLMAALGFLTLELLGAFSKNTECYGGILGSLATEEYESMASSLIDMGATNKDVDVQAFARDLEKIFLSIQDLDTEIIVATARETNTNATAVYANVVVDERQMNALFLDVVPATRAHLSIYNPPGQGASDTGGRVSHSGLSPQQKLIKG</sequence>
<dbReference type="Proteomes" id="UP001604277">
    <property type="component" value="Unassembled WGS sequence"/>
</dbReference>
<dbReference type="InterPro" id="IPR011009">
    <property type="entry name" value="Kinase-like_dom_sf"/>
</dbReference>
<protein>
    <submittedName>
        <fullName evidence="4">AarF domain-containing protein kinase</fullName>
    </submittedName>
</protein>
<dbReference type="InterPro" id="IPR051130">
    <property type="entry name" value="Mito_struct-func_regulator"/>
</dbReference>
<evidence type="ECO:0000313" key="4">
    <source>
        <dbReference type="EMBL" id="KAL2558314.1"/>
    </source>
</evidence>
<dbReference type="AlphaFoldDB" id="A0ABD1X8K9"/>
<comment type="caution">
    <text evidence="4">The sequence shown here is derived from an EMBL/GenBank/DDBJ whole genome shotgun (WGS) entry which is preliminary data.</text>
</comment>
<keyword evidence="4" id="KW-0808">Transferase</keyword>
<evidence type="ECO:0000256" key="2">
    <source>
        <dbReference type="SAM" id="Phobius"/>
    </source>
</evidence>
<feature type="domain" description="ABC1 atypical kinase-like" evidence="3">
    <location>
        <begin position="28"/>
        <end position="194"/>
    </location>
</feature>
<evidence type="ECO:0000313" key="5">
    <source>
        <dbReference type="Proteomes" id="UP001604277"/>
    </source>
</evidence>
<keyword evidence="2" id="KW-0812">Transmembrane</keyword>
<organism evidence="4 5">
    <name type="scientific">Forsythia ovata</name>
    <dbReference type="NCBI Taxonomy" id="205694"/>
    <lineage>
        <taxon>Eukaryota</taxon>
        <taxon>Viridiplantae</taxon>
        <taxon>Streptophyta</taxon>
        <taxon>Embryophyta</taxon>
        <taxon>Tracheophyta</taxon>
        <taxon>Spermatophyta</taxon>
        <taxon>Magnoliopsida</taxon>
        <taxon>eudicotyledons</taxon>
        <taxon>Gunneridae</taxon>
        <taxon>Pentapetalae</taxon>
        <taxon>asterids</taxon>
        <taxon>lamiids</taxon>
        <taxon>Lamiales</taxon>
        <taxon>Oleaceae</taxon>
        <taxon>Forsythieae</taxon>
        <taxon>Forsythia</taxon>
    </lineage>
</organism>